<evidence type="ECO:0000256" key="1">
    <source>
        <dbReference type="ARBA" id="ARBA00023015"/>
    </source>
</evidence>
<gene>
    <name evidence="5" type="ORF">JY500_08695</name>
</gene>
<organism evidence="5 6">
    <name type="scientific">Niveibacterium microcysteis</name>
    <dbReference type="NCBI Taxonomy" id="2811415"/>
    <lineage>
        <taxon>Bacteria</taxon>
        <taxon>Pseudomonadati</taxon>
        <taxon>Pseudomonadota</taxon>
        <taxon>Betaproteobacteria</taxon>
        <taxon>Rhodocyclales</taxon>
        <taxon>Rhodocyclaceae</taxon>
        <taxon>Niveibacterium</taxon>
    </lineage>
</organism>
<feature type="domain" description="HTH arsR-type" evidence="4">
    <location>
        <begin position="3"/>
        <end position="97"/>
    </location>
</feature>
<dbReference type="PROSITE" id="PS50987">
    <property type="entry name" value="HTH_ARSR_2"/>
    <property type="match status" value="1"/>
</dbReference>
<sequence length="115" mass="12541">MALPEQAIDRVALYFKALSDPTRLRILNALRENERSVGELTDIAQCSQANVSKHLRVLSDAGIVARTPRGTTTVISVADPAIYDLCSLVCDSVARELEKDLALHQALTASRKPVQ</sequence>
<dbReference type="InterPro" id="IPR001845">
    <property type="entry name" value="HTH_ArsR_DNA-bd_dom"/>
</dbReference>
<keyword evidence="2" id="KW-0238">DNA-binding</keyword>
<dbReference type="NCBIfam" id="NF033788">
    <property type="entry name" value="HTH_metalloreg"/>
    <property type="match status" value="1"/>
</dbReference>
<dbReference type="InterPro" id="IPR051011">
    <property type="entry name" value="Metal_resp_trans_reg"/>
</dbReference>
<dbReference type="EMBL" id="CP071060">
    <property type="protein sequence ID" value="QSI79171.1"/>
    <property type="molecule type" value="Genomic_DNA"/>
</dbReference>
<dbReference type="Gene3D" id="1.10.10.10">
    <property type="entry name" value="Winged helix-like DNA-binding domain superfamily/Winged helix DNA-binding domain"/>
    <property type="match status" value="1"/>
</dbReference>
<evidence type="ECO:0000313" key="5">
    <source>
        <dbReference type="EMBL" id="QSI79171.1"/>
    </source>
</evidence>
<dbReference type="InterPro" id="IPR036390">
    <property type="entry name" value="WH_DNA-bd_sf"/>
</dbReference>
<dbReference type="PANTHER" id="PTHR43132">
    <property type="entry name" value="ARSENICAL RESISTANCE OPERON REPRESSOR ARSR-RELATED"/>
    <property type="match status" value="1"/>
</dbReference>
<dbReference type="SUPFAM" id="SSF46785">
    <property type="entry name" value="Winged helix' DNA-binding domain"/>
    <property type="match status" value="1"/>
</dbReference>
<evidence type="ECO:0000256" key="2">
    <source>
        <dbReference type="ARBA" id="ARBA00023125"/>
    </source>
</evidence>
<dbReference type="SMART" id="SM00418">
    <property type="entry name" value="HTH_ARSR"/>
    <property type="match status" value="1"/>
</dbReference>
<evidence type="ECO:0000259" key="4">
    <source>
        <dbReference type="PROSITE" id="PS50987"/>
    </source>
</evidence>
<dbReference type="Pfam" id="PF01022">
    <property type="entry name" value="HTH_5"/>
    <property type="match status" value="1"/>
</dbReference>
<dbReference type="InterPro" id="IPR036388">
    <property type="entry name" value="WH-like_DNA-bd_sf"/>
</dbReference>
<evidence type="ECO:0000256" key="3">
    <source>
        <dbReference type="ARBA" id="ARBA00023163"/>
    </source>
</evidence>
<dbReference type="CDD" id="cd00090">
    <property type="entry name" value="HTH_ARSR"/>
    <property type="match status" value="1"/>
</dbReference>
<dbReference type="Proteomes" id="UP000663570">
    <property type="component" value="Chromosome"/>
</dbReference>
<dbReference type="PANTHER" id="PTHR43132:SF9">
    <property type="entry name" value="ARSR FAMILY TRANSCRIPTIONAL REGULATORY PROTEIN"/>
    <property type="match status" value="1"/>
</dbReference>
<accession>A0ABX7MDM3</accession>
<name>A0ABX7MDM3_9RHOO</name>
<evidence type="ECO:0000313" key="6">
    <source>
        <dbReference type="Proteomes" id="UP000663570"/>
    </source>
</evidence>
<keyword evidence="3" id="KW-0804">Transcription</keyword>
<protein>
    <submittedName>
        <fullName evidence="5">Winged helix-turn-helix transcriptional regulator</fullName>
    </submittedName>
</protein>
<keyword evidence="6" id="KW-1185">Reference proteome</keyword>
<dbReference type="InterPro" id="IPR011991">
    <property type="entry name" value="ArsR-like_HTH"/>
</dbReference>
<proteinExistence type="predicted"/>
<dbReference type="PRINTS" id="PR00778">
    <property type="entry name" value="HTHARSR"/>
</dbReference>
<reference evidence="5 6" key="1">
    <citation type="submission" date="2021-02" db="EMBL/GenBank/DDBJ databases">
        <title>Niveibacterium changnyeongensis HC41.</title>
        <authorList>
            <person name="Kang M."/>
        </authorList>
    </citation>
    <scope>NUCLEOTIDE SEQUENCE [LARGE SCALE GENOMIC DNA]</scope>
    <source>
        <strain evidence="5 6">HC41</strain>
    </source>
</reference>
<keyword evidence="1" id="KW-0805">Transcription regulation</keyword>